<dbReference type="PANTHER" id="PTHR33157:SF10">
    <property type="entry name" value="TRANSPOSASE MUDR PLANT DOMAIN-CONTAINING PROTEIN"/>
    <property type="match status" value="1"/>
</dbReference>
<dbReference type="EMBL" id="CM029050">
    <property type="protein sequence ID" value="KAG2566813.1"/>
    <property type="molecule type" value="Genomic_DNA"/>
</dbReference>
<name>A0A8T0PXZ6_PANVG</name>
<comment type="caution">
    <text evidence="2">The sequence shown here is derived from an EMBL/GenBank/DDBJ whole genome shotgun (WGS) entry which is preliminary data.</text>
</comment>
<gene>
    <name evidence="2" type="ORF">PVAP13_7NG241200</name>
</gene>
<dbReference type="PANTHER" id="PTHR33157">
    <property type="entry name" value="AUTONOMOUS TRANSPOSABLE ELEMENT EN-1 MOSAIC PROTEIN-RELATED"/>
    <property type="match status" value="1"/>
</dbReference>
<feature type="compositionally biased region" description="Polar residues" evidence="1">
    <location>
        <begin position="28"/>
        <end position="42"/>
    </location>
</feature>
<feature type="region of interest" description="Disordered" evidence="1">
    <location>
        <begin position="28"/>
        <end position="69"/>
    </location>
</feature>
<dbReference type="Proteomes" id="UP000823388">
    <property type="component" value="Chromosome 7N"/>
</dbReference>
<dbReference type="InterPro" id="IPR039266">
    <property type="entry name" value="EN-1/SPM"/>
</dbReference>
<dbReference type="AlphaFoldDB" id="A0A8T0PXZ6"/>
<feature type="region of interest" description="Disordered" evidence="1">
    <location>
        <begin position="1"/>
        <end position="20"/>
    </location>
</feature>
<dbReference type="GO" id="GO:0032196">
    <property type="term" value="P:transposition"/>
    <property type="evidence" value="ECO:0007669"/>
    <property type="project" value="InterPro"/>
</dbReference>
<evidence type="ECO:0000256" key="1">
    <source>
        <dbReference type="SAM" id="MobiDB-lite"/>
    </source>
</evidence>
<evidence type="ECO:0000313" key="2">
    <source>
        <dbReference type="EMBL" id="KAG2566813.1"/>
    </source>
</evidence>
<reference evidence="2" key="1">
    <citation type="submission" date="2020-05" db="EMBL/GenBank/DDBJ databases">
        <title>WGS assembly of Panicum virgatum.</title>
        <authorList>
            <person name="Lovell J.T."/>
            <person name="Jenkins J."/>
            <person name="Shu S."/>
            <person name="Juenger T.E."/>
            <person name="Schmutz J."/>
        </authorList>
    </citation>
    <scope>NUCLEOTIDE SEQUENCE</scope>
    <source>
        <strain evidence="2">AP13</strain>
    </source>
</reference>
<organism evidence="2 3">
    <name type="scientific">Panicum virgatum</name>
    <name type="common">Blackwell switchgrass</name>
    <dbReference type="NCBI Taxonomy" id="38727"/>
    <lineage>
        <taxon>Eukaryota</taxon>
        <taxon>Viridiplantae</taxon>
        <taxon>Streptophyta</taxon>
        <taxon>Embryophyta</taxon>
        <taxon>Tracheophyta</taxon>
        <taxon>Spermatophyta</taxon>
        <taxon>Magnoliopsida</taxon>
        <taxon>Liliopsida</taxon>
        <taxon>Poales</taxon>
        <taxon>Poaceae</taxon>
        <taxon>PACMAD clade</taxon>
        <taxon>Panicoideae</taxon>
        <taxon>Panicodae</taxon>
        <taxon>Paniceae</taxon>
        <taxon>Panicinae</taxon>
        <taxon>Panicum</taxon>
        <taxon>Panicum sect. Hiantes</taxon>
    </lineage>
</organism>
<feature type="compositionally biased region" description="Basic and acidic residues" evidence="1">
    <location>
        <begin position="1"/>
        <end position="11"/>
    </location>
</feature>
<proteinExistence type="predicted"/>
<sequence>MVAVDGDHSERTSANGINCERVANGVNSQLNSASEGGNSELNIGSKRSREDAPKRGRAKMSRTELKMAPRSGKVELEPRGDRQFKYVNYNPKGLKYPSQLGAILKREYPGMIKVYDDHGTVVKHQPALSWNDYYWKKNKNGVYYGKRVKQEFWSLFTVNLKHRAAAARILEAYLVKRVTNMVYQLRLDAVKVYFNKRKEECDDIRARTIELTEEQYLASRVEWCNKATWAWFSKYWVSDEYKRKRLKAQVSCMNSEDTAQNRGGSRNFSETQQLLAHNFGPEKGGTLNTYDVMKSGYKTVDNTGRSGPIPSQKAQRRLDDYKELAADENSQDLDGKALYTMGGGMKHGRVPIGDGAVDKKTGLVHRKSVPFKPINPDDYERVLKENEQLKQTNEILLDENSVNRALIMTMFADFGK</sequence>
<accession>A0A8T0PXZ6</accession>
<keyword evidence="3" id="KW-1185">Reference proteome</keyword>
<protein>
    <submittedName>
        <fullName evidence="2">Uncharacterized protein</fullName>
    </submittedName>
</protein>
<evidence type="ECO:0000313" key="3">
    <source>
        <dbReference type="Proteomes" id="UP000823388"/>
    </source>
</evidence>